<proteinExistence type="predicted"/>
<evidence type="ECO:0000313" key="1">
    <source>
        <dbReference type="EMBL" id="MBX60137.1"/>
    </source>
</evidence>
<organism evidence="1">
    <name type="scientific">Rhizophora mucronata</name>
    <name type="common">Asiatic mangrove</name>
    <dbReference type="NCBI Taxonomy" id="61149"/>
    <lineage>
        <taxon>Eukaryota</taxon>
        <taxon>Viridiplantae</taxon>
        <taxon>Streptophyta</taxon>
        <taxon>Embryophyta</taxon>
        <taxon>Tracheophyta</taxon>
        <taxon>Spermatophyta</taxon>
        <taxon>Magnoliopsida</taxon>
        <taxon>eudicotyledons</taxon>
        <taxon>Gunneridae</taxon>
        <taxon>Pentapetalae</taxon>
        <taxon>rosids</taxon>
        <taxon>fabids</taxon>
        <taxon>Malpighiales</taxon>
        <taxon>Rhizophoraceae</taxon>
        <taxon>Rhizophora</taxon>
    </lineage>
</organism>
<name>A0A2P2PZH3_RHIMU</name>
<reference evidence="1" key="1">
    <citation type="submission" date="2018-02" db="EMBL/GenBank/DDBJ databases">
        <title>Rhizophora mucronata_Transcriptome.</title>
        <authorList>
            <person name="Meera S.P."/>
            <person name="Sreeshan A."/>
            <person name="Augustine A."/>
        </authorList>
    </citation>
    <scope>NUCLEOTIDE SEQUENCE</scope>
    <source>
        <tissue evidence="1">Leaf</tissue>
    </source>
</reference>
<protein>
    <submittedName>
        <fullName evidence="1">Uncharacterized protein</fullName>
    </submittedName>
</protein>
<sequence>MCTVINKILHSFLQVALSSYLR</sequence>
<accession>A0A2P2PZH3</accession>
<dbReference type="AlphaFoldDB" id="A0A2P2PZH3"/>
<dbReference type="EMBL" id="GGEC01079653">
    <property type="protein sequence ID" value="MBX60137.1"/>
    <property type="molecule type" value="Transcribed_RNA"/>
</dbReference>